<dbReference type="Proteomes" id="UP000814243">
    <property type="component" value="Unassembled WGS sequence"/>
</dbReference>
<dbReference type="PANTHER" id="PTHR24026:SF126">
    <property type="entry name" value="PROTOCADHERIN FAT 4"/>
    <property type="match status" value="1"/>
</dbReference>
<feature type="signal peptide" evidence="12">
    <location>
        <begin position="1"/>
        <end position="23"/>
    </location>
</feature>
<keyword evidence="3" id="KW-0812">Transmembrane</keyword>
<feature type="domain" description="Cadherin" evidence="13">
    <location>
        <begin position="445"/>
        <end position="522"/>
    </location>
</feature>
<dbReference type="GO" id="GO:0007156">
    <property type="term" value="P:homophilic cell adhesion via plasma membrane adhesion molecules"/>
    <property type="evidence" value="ECO:0007669"/>
    <property type="project" value="InterPro"/>
</dbReference>
<evidence type="ECO:0000256" key="3">
    <source>
        <dbReference type="ARBA" id="ARBA00022692"/>
    </source>
</evidence>
<protein>
    <recommendedName>
        <fullName evidence="13">Cadherin domain-containing protein</fullName>
    </recommendedName>
</protein>
<dbReference type="PROSITE" id="PS00232">
    <property type="entry name" value="CADHERIN_1"/>
    <property type="match status" value="4"/>
</dbReference>
<keyword evidence="9" id="KW-0472">Membrane</keyword>
<dbReference type="InterPro" id="IPR015919">
    <property type="entry name" value="Cadherin-like_sf"/>
</dbReference>
<dbReference type="Gene3D" id="2.60.40.60">
    <property type="entry name" value="Cadherins"/>
    <property type="match status" value="12"/>
</dbReference>
<evidence type="ECO:0000256" key="6">
    <source>
        <dbReference type="ARBA" id="ARBA00022837"/>
    </source>
</evidence>
<feature type="domain" description="Cadherin" evidence="13">
    <location>
        <begin position="647"/>
        <end position="790"/>
    </location>
</feature>
<feature type="domain" description="Cadherin" evidence="13">
    <location>
        <begin position="831"/>
        <end position="936"/>
    </location>
</feature>
<evidence type="ECO:0000256" key="8">
    <source>
        <dbReference type="ARBA" id="ARBA00022989"/>
    </source>
</evidence>
<dbReference type="Pfam" id="PF00028">
    <property type="entry name" value="Cadherin"/>
    <property type="match status" value="5"/>
</dbReference>
<dbReference type="PANTHER" id="PTHR24026">
    <property type="entry name" value="FAT ATYPICAL CADHERIN-RELATED"/>
    <property type="match status" value="1"/>
</dbReference>
<feature type="domain" description="Cadherin" evidence="13">
    <location>
        <begin position="940"/>
        <end position="1037"/>
    </location>
</feature>
<dbReference type="CDD" id="cd11304">
    <property type="entry name" value="Cadherin_repeat"/>
    <property type="match status" value="9"/>
</dbReference>
<gene>
    <name evidence="14" type="ORF">HF086_018349</name>
</gene>
<keyword evidence="2" id="KW-1003">Cell membrane</keyword>
<dbReference type="FunFam" id="2.60.40.60:FF:000378">
    <property type="entry name" value="Cadherin-87A"/>
    <property type="match status" value="1"/>
</dbReference>
<feature type="domain" description="Cadherin" evidence="13">
    <location>
        <begin position="536"/>
        <end position="646"/>
    </location>
</feature>
<dbReference type="SMART" id="SM00112">
    <property type="entry name" value="CA"/>
    <property type="match status" value="9"/>
</dbReference>
<comment type="function">
    <text evidence="10">Cadherins are calcium-dependent cell adhesion proteins. They preferentially interact with themselves in a homophilic manner in connecting cells.</text>
</comment>
<keyword evidence="8" id="KW-1133">Transmembrane helix</keyword>
<feature type="domain" description="Cadherin" evidence="13">
    <location>
        <begin position="1038"/>
        <end position="1144"/>
    </location>
</feature>
<feature type="chain" id="PRO_5037665820" description="Cadherin domain-containing protein" evidence="12">
    <location>
        <begin position="24"/>
        <end position="1233"/>
    </location>
</feature>
<evidence type="ECO:0000256" key="4">
    <source>
        <dbReference type="ARBA" id="ARBA00022729"/>
    </source>
</evidence>
<accession>A0A922M1B4</accession>
<evidence type="ECO:0000256" key="10">
    <source>
        <dbReference type="ARBA" id="ARBA00059331"/>
    </source>
</evidence>
<evidence type="ECO:0000256" key="5">
    <source>
        <dbReference type="ARBA" id="ARBA00022737"/>
    </source>
</evidence>
<dbReference type="FunFam" id="2.60.40.60:FF:000106">
    <property type="entry name" value="FAT atypical cadherin 4"/>
    <property type="match status" value="1"/>
</dbReference>
<feature type="domain" description="Cadherin" evidence="13">
    <location>
        <begin position="101"/>
        <end position="213"/>
    </location>
</feature>
<dbReference type="FunFam" id="2.60.40.60:FF:000168">
    <property type="entry name" value="Cadherin-related family member 2"/>
    <property type="match status" value="1"/>
</dbReference>
<dbReference type="EMBL" id="JACEFF010000928">
    <property type="protein sequence ID" value="KAH9628133.1"/>
    <property type="molecule type" value="Genomic_DNA"/>
</dbReference>
<keyword evidence="4 12" id="KW-0732">Signal</keyword>
<keyword evidence="6 11" id="KW-0106">Calcium</keyword>
<evidence type="ECO:0000256" key="11">
    <source>
        <dbReference type="PROSITE-ProRule" id="PRU00043"/>
    </source>
</evidence>
<dbReference type="AlphaFoldDB" id="A0A922M1B4"/>
<evidence type="ECO:0000256" key="12">
    <source>
        <dbReference type="SAM" id="SignalP"/>
    </source>
</evidence>
<keyword evidence="5" id="KW-0677">Repeat</keyword>
<dbReference type="InterPro" id="IPR020894">
    <property type="entry name" value="Cadherin_CS"/>
</dbReference>
<dbReference type="GO" id="GO:0005509">
    <property type="term" value="F:calcium ion binding"/>
    <property type="evidence" value="ECO:0007669"/>
    <property type="project" value="UniProtKB-UniRule"/>
</dbReference>
<feature type="domain" description="Cadherin" evidence="13">
    <location>
        <begin position="213"/>
        <end position="326"/>
    </location>
</feature>
<dbReference type="PROSITE" id="PS50268">
    <property type="entry name" value="CADHERIN_2"/>
    <property type="match status" value="10"/>
</dbReference>
<evidence type="ECO:0000256" key="1">
    <source>
        <dbReference type="ARBA" id="ARBA00004251"/>
    </source>
</evidence>
<sequence>METRWKWVLIWTALCFTSGSTNMLPVFTQDMNNLALSESTPVGTIVYKLQGTDPEGLPVEDTIKFLVSIEDEDPAKVQNLVQSQPVTVIVLDENDNPPMFKNSPYEVNVPEDEEVGKTLLDNIIVEDRDSVGDNLEVGCVPNEQWPEACETFEVVALNSSAHQYTGALVLRKPLNYNERQFYQYQLYATDGSLNSTAHVEIKVVDVQNSPPVFSGALSGALAEDAPVGTLALTVKARDADRAQPRSVVLELVTNPLDFFLLDRNTGELRTAKPLDREALADPSSPLNLTVRATEVVNGVPVISDLTSTLATVTITIKDVNDEPPRFNRREYSVEIPESLPVGTPLPNLDMVVTDTDVGLNSVFTLRLSDEMRAFIVEPATATGSASVTLRLNSSLDYEDPNQRKFILEVIAEELHTSPRLSSKASVTVSLTDVNDNAPQFGTEGIVYQLSGNGAELFQVDNRSGVITVAPCDTPGVAPCLDYETRKDYFLQYKATDDDGSGQNTVVSLQISLTDSNDNPPVFHTPVYKASIDEDAVQARDVDISSDIRYSILDPPTHPFWIDPINGKISVRPDSNGVSPPEDSNKIFLTVLVEVTVRDVNNHAPVFDTDKYDADISEDAPIGIPSLTGTTELTVHVINVNDKKPYFTPPIQRAEVSADADLGVIVHNLIAVDPDIMDNGSLVYEMGDKVSDEGIFGTWFTVQANGSVVVSQQLDRSRAAVLTLPVSVTDASAPTLQRADGVVKVAQRIDYEKVHSINFTLVAYDGGVPQLSTAAGVTVQVLNANDEEPVFAASAYDGVVEEHAAPGTSVLIVNAVDKDEVLDINDHAPIFSQKVYKSTIAENLQLNPPAAILQVLAEDKDEGINGKIQYSITEQSEPGVFTVDPNSGIIYPAKPVVGNTSYQVWVSARDGGGAGPHADSARLDISVLSVNRHAPVFLQPSADVRHLDIPENAAQSDYLITTIKATDEDSGENGRVSYYLKVDNQNVGETQEFSLDPDTGELRTKTFLDREHKAEYQFESLRLLTVVLVDDNDNAPRFSSPVHQFSIKENLLPGVIIGTVKATDKDSGENGKVYYHVLEGNQEGAFTVDRTQGVIRANISFDREKQSEYSFTLYASIKHTARVNEPVISVVAEDPDLEENGTLVYMVAASNLYKFGASQSSGSVVPSPFNISQDGILMTAHYMAEYNQDRFVLDIIAQELAPPHRQAKAQVYVSTRQISISLEYLVQVDFTFCL</sequence>
<comment type="subcellular location">
    <subcellularLocation>
        <location evidence="1">Cell membrane</location>
        <topology evidence="1">Single-pass type I membrane protein</topology>
    </subcellularLocation>
</comment>
<evidence type="ECO:0000256" key="7">
    <source>
        <dbReference type="ARBA" id="ARBA00022889"/>
    </source>
</evidence>
<dbReference type="InterPro" id="IPR002126">
    <property type="entry name" value="Cadherin-like_dom"/>
</dbReference>
<evidence type="ECO:0000256" key="2">
    <source>
        <dbReference type="ARBA" id="ARBA00022475"/>
    </source>
</evidence>
<name>A0A922M1B4_SPOEX</name>
<evidence type="ECO:0000313" key="15">
    <source>
        <dbReference type="Proteomes" id="UP000814243"/>
    </source>
</evidence>
<keyword evidence="7" id="KW-0130">Cell adhesion</keyword>
<evidence type="ECO:0000256" key="9">
    <source>
        <dbReference type="ARBA" id="ARBA00023136"/>
    </source>
</evidence>
<dbReference type="FunFam" id="2.60.40.60:FF:000098">
    <property type="entry name" value="cadherin-23 isoform X1"/>
    <property type="match status" value="1"/>
</dbReference>
<feature type="domain" description="Cadherin" evidence="13">
    <location>
        <begin position="327"/>
        <end position="440"/>
    </location>
</feature>
<dbReference type="GO" id="GO:0005886">
    <property type="term" value="C:plasma membrane"/>
    <property type="evidence" value="ECO:0007669"/>
    <property type="project" value="UniProtKB-SubCell"/>
</dbReference>
<dbReference type="SUPFAM" id="SSF49313">
    <property type="entry name" value="Cadherin-like"/>
    <property type="match status" value="12"/>
</dbReference>
<evidence type="ECO:0000313" key="14">
    <source>
        <dbReference type="EMBL" id="KAH9628133.1"/>
    </source>
</evidence>
<reference evidence="14" key="1">
    <citation type="journal article" date="2021" name="G3 (Bethesda)">
        <title>Genome and transcriptome analysis of the beet armyworm Spodoptera exigua reveals targets for pest control. .</title>
        <authorList>
            <person name="Simon S."/>
            <person name="Breeschoten T."/>
            <person name="Jansen H.J."/>
            <person name="Dirks R.P."/>
            <person name="Schranz M.E."/>
            <person name="Ros V.I.D."/>
        </authorList>
    </citation>
    <scope>NUCLEOTIDE SEQUENCE</scope>
    <source>
        <strain evidence="14">TB_SE_WUR_2020</strain>
    </source>
</reference>
<organism evidence="14 15">
    <name type="scientific">Spodoptera exigua</name>
    <name type="common">Beet armyworm</name>
    <name type="synonym">Noctua fulgens</name>
    <dbReference type="NCBI Taxonomy" id="7107"/>
    <lineage>
        <taxon>Eukaryota</taxon>
        <taxon>Metazoa</taxon>
        <taxon>Ecdysozoa</taxon>
        <taxon>Arthropoda</taxon>
        <taxon>Hexapoda</taxon>
        <taxon>Insecta</taxon>
        <taxon>Pterygota</taxon>
        <taxon>Neoptera</taxon>
        <taxon>Endopterygota</taxon>
        <taxon>Lepidoptera</taxon>
        <taxon>Glossata</taxon>
        <taxon>Ditrysia</taxon>
        <taxon>Noctuoidea</taxon>
        <taxon>Noctuidae</taxon>
        <taxon>Amphipyrinae</taxon>
        <taxon>Spodoptera</taxon>
    </lineage>
</organism>
<feature type="domain" description="Cadherin" evidence="13">
    <location>
        <begin position="30"/>
        <end position="100"/>
    </location>
</feature>
<evidence type="ECO:0000259" key="13">
    <source>
        <dbReference type="PROSITE" id="PS50268"/>
    </source>
</evidence>
<proteinExistence type="predicted"/>
<dbReference type="PRINTS" id="PR00205">
    <property type="entry name" value="CADHERIN"/>
</dbReference>
<comment type="caution">
    <text evidence="14">The sequence shown here is derived from an EMBL/GenBank/DDBJ whole genome shotgun (WGS) entry which is preliminary data.</text>
</comment>